<dbReference type="InterPro" id="IPR013805">
    <property type="entry name" value="GrpE_CC"/>
</dbReference>
<dbReference type="InterPro" id="IPR009012">
    <property type="entry name" value="GrpE_head"/>
</dbReference>
<dbReference type="InterPro" id="IPR000740">
    <property type="entry name" value="GrpE"/>
</dbReference>
<protein>
    <recommendedName>
        <fullName evidence="8 10">Protein GrpE</fullName>
    </recommendedName>
    <alternativeName>
        <fullName evidence="9 10">HSP-70 cofactor</fullName>
    </alternativeName>
</protein>
<dbReference type="PANTHER" id="PTHR21237">
    <property type="entry name" value="GRPE PROTEIN"/>
    <property type="match status" value="1"/>
</dbReference>
<dbReference type="EMBL" id="SJPL01000001">
    <property type="protein sequence ID" value="TWT69404.1"/>
    <property type="molecule type" value="Genomic_DNA"/>
</dbReference>
<dbReference type="SUPFAM" id="SSF58014">
    <property type="entry name" value="Coiled-coil domain of nucleotide exchange factor GrpE"/>
    <property type="match status" value="1"/>
</dbReference>
<accession>A0A5C5Y2G6</accession>
<feature type="compositionally biased region" description="Basic and acidic residues" evidence="12">
    <location>
        <begin position="76"/>
        <end position="95"/>
    </location>
</feature>
<dbReference type="FunFam" id="2.30.22.10:FF:000001">
    <property type="entry name" value="Protein GrpE"/>
    <property type="match status" value="1"/>
</dbReference>
<proteinExistence type="inferred from homology"/>
<comment type="similarity">
    <text evidence="2 10 11">Belongs to the GrpE family.</text>
</comment>
<feature type="region of interest" description="Disordered" evidence="12">
    <location>
        <begin position="23"/>
        <end position="103"/>
    </location>
</feature>
<sequence length="232" mass="25650">MDGKPPWSIDECIVDTKTVSVEPSFVHPTLMPDRTMTSDIESSDTADRQPVEDELDLNAETDAAHASVDATSDPQPETRDEEMERLRGEVEDANRKALQAQAEAENFRKRMRKSFEDDLKYAGAPMVTDLLQVRDNLMRAIEAAEGTESVQGLRDGVQMVAKQLDDTFAKYAIKEIPAAGEAFDPNFHEAISQMPSDDVESGMVMHVAVSGWQMHDRVLRPAQVIVSSGSAQ</sequence>
<evidence type="ECO:0000256" key="2">
    <source>
        <dbReference type="ARBA" id="ARBA00009054"/>
    </source>
</evidence>
<evidence type="ECO:0000256" key="8">
    <source>
        <dbReference type="ARBA" id="ARBA00072274"/>
    </source>
</evidence>
<dbReference type="GO" id="GO:0000774">
    <property type="term" value="F:adenyl-nucleotide exchange factor activity"/>
    <property type="evidence" value="ECO:0007669"/>
    <property type="project" value="InterPro"/>
</dbReference>
<dbReference type="Pfam" id="PF01025">
    <property type="entry name" value="GrpE"/>
    <property type="match status" value="1"/>
</dbReference>
<comment type="caution">
    <text evidence="13">The sequence shown here is derived from an EMBL/GenBank/DDBJ whole genome shotgun (WGS) entry which is preliminary data.</text>
</comment>
<evidence type="ECO:0000256" key="11">
    <source>
        <dbReference type="RuleBase" id="RU004478"/>
    </source>
</evidence>
<evidence type="ECO:0000256" key="5">
    <source>
        <dbReference type="ARBA" id="ARBA00023016"/>
    </source>
</evidence>
<evidence type="ECO:0000256" key="9">
    <source>
        <dbReference type="ARBA" id="ARBA00076414"/>
    </source>
</evidence>
<dbReference type="SUPFAM" id="SSF51064">
    <property type="entry name" value="Head domain of nucleotide exchange factor GrpE"/>
    <property type="match status" value="1"/>
</dbReference>
<evidence type="ECO:0000256" key="6">
    <source>
        <dbReference type="ARBA" id="ARBA00023186"/>
    </source>
</evidence>
<evidence type="ECO:0000313" key="13">
    <source>
        <dbReference type="EMBL" id="TWT69404.1"/>
    </source>
</evidence>
<dbReference type="Gene3D" id="3.90.20.20">
    <property type="match status" value="1"/>
</dbReference>
<dbReference type="PANTHER" id="PTHR21237:SF23">
    <property type="entry name" value="GRPE PROTEIN HOMOLOG, MITOCHONDRIAL"/>
    <property type="match status" value="1"/>
</dbReference>
<comment type="subunit">
    <text evidence="3 10">Homodimer.</text>
</comment>
<keyword evidence="4 10" id="KW-0963">Cytoplasm</keyword>
<keyword evidence="5 10" id="KW-0346">Stress response</keyword>
<evidence type="ECO:0000256" key="10">
    <source>
        <dbReference type="HAMAP-Rule" id="MF_01151"/>
    </source>
</evidence>
<comment type="function">
    <text evidence="7 10">Participates actively in the response to hyperosmotic and heat shock by preventing the aggregation of stress-denatured proteins, in association with DnaK and GrpE. It is the nucleotide exchange factor for DnaK and may function as a thermosensor. Unfolded proteins bind initially to DnaJ; upon interaction with the DnaJ-bound protein, DnaK hydrolyzes its bound ATP, resulting in the formation of a stable complex. GrpE releases ADP from DnaK; ATP binding to DnaK triggers the release of the substrate protein, thus completing the reaction cycle. Several rounds of ATP-dependent interactions between DnaJ, DnaK and GrpE are required for fully efficient folding.</text>
</comment>
<dbReference type="GO" id="GO:0051082">
    <property type="term" value="F:unfolded protein binding"/>
    <property type="evidence" value="ECO:0007669"/>
    <property type="project" value="TreeGrafter"/>
</dbReference>
<dbReference type="NCBIfam" id="NF010738">
    <property type="entry name" value="PRK14140.1"/>
    <property type="match status" value="1"/>
</dbReference>
<dbReference type="Proteomes" id="UP000317238">
    <property type="component" value="Unassembled WGS sequence"/>
</dbReference>
<dbReference type="GO" id="GO:0042803">
    <property type="term" value="F:protein homodimerization activity"/>
    <property type="evidence" value="ECO:0007669"/>
    <property type="project" value="InterPro"/>
</dbReference>
<gene>
    <name evidence="10" type="primary">grpE</name>
    <name evidence="13" type="ORF">Pan14r_16900</name>
</gene>
<evidence type="ECO:0000256" key="12">
    <source>
        <dbReference type="SAM" id="MobiDB-lite"/>
    </source>
</evidence>
<dbReference type="AlphaFoldDB" id="A0A5C5Y2G6"/>
<evidence type="ECO:0000313" key="14">
    <source>
        <dbReference type="Proteomes" id="UP000317238"/>
    </source>
</evidence>
<evidence type="ECO:0000256" key="1">
    <source>
        <dbReference type="ARBA" id="ARBA00004496"/>
    </source>
</evidence>
<dbReference type="PRINTS" id="PR00773">
    <property type="entry name" value="GRPEPROTEIN"/>
</dbReference>
<reference evidence="13 14" key="1">
    <citation type="submission" date="2019-02" db="EMBL/GenBank/DDBJ databases">
        <title>Deep-cultivation of Planctomycetes and their phenomic and genomic characterization uncovers novel biology.</title>
        <authorList>
            <person name="Wiegand S."/>
            <person name="Jogler M."/>
            <person name="Boedeker C."/>
            <person name="Pinto D."/>
            <person name="Vollmers J."/>
            <person name="Rivas-Marin E."/>
            <person name="Kohn T."/>
            <person name="Peeters S.H."/>
            <person name="Heuer A."/>
            <person name="Rast P."/>
            <person name="Oberbeckmann S."/>
            <person name="Bunk B."/>
            <person name="Jeske O."/>
            <person name="Meyerdierks A."/>
            <person name="Storesund J.E."/>
            <person name="Kallscheuer N."/>
            <person name="Luecker S."/>
            <person name="Lage O.M."/>
            <person name="Pohl T."/>
            <person name="Merkel B.J."/>
            <person name="Hornburger P."/>
            <person name="Mueller R.-W."/>
            <person name="Bruemmer F."/>
            <person name="Labrenz M."/>
            <person name="Spormann A.M."/>
            <person name="Op Den Camp H."/>
            <person name="Overmann J."/>
            <person name="Amann R."/>
            <person name="Jetten M.S.M."/>
            <person name="Mascher T."/>
            <person name="Medema M.H."/>
            <person name="Devos D.P."/>
            <person name="Kaster A.-K."/>
            <person name="Ovreas L."/>
            <person name="Rohde M."/>
            <person name="Galperin M.Y."/>
            <person name="Jogler C."/>
        </authorList>
    </citation>
    <scope>NUCLEOTIDE SEQUENCE [LARGE SCALE GENOMIC DNA]</scope>
    <source>
        <strain evidence="13 14">Pan14r</strain>
    </source>
</reference>
<evidence type="ECO:0000256" key="4">
    <source>
        <dbReference type="ARBA" id="ARBA00022490"/>
    </source>
</evidence>
<name>A0A5C5Y2G6_9PLAN</name>
<dbReference type="GO" id="GO:0005737">
    <property type="term" value="C:cytoplasm"/>
    <property type="evidence" value="ECO:0007669"/>
    <property type="project" value="UniProtKB-SubCell"/>
</dbReference>
<dbReference type="CDD" id="cd00446">
    <property type="entry name" value="GrpE"/>
    <property type="match status" value="1"/>
</dbReference>
<dbReference type="GO" id="GO:0051087">
    <property type="term" value="F:protein-folding chaperone binding"/>
    <property type="evidence" value="ECO:0007669"/>
    <property type="project" value="InterPro"/>
</dbReference>
<dbReference type="GO" id="GO:0006457">
    <property type="term" value="P:protein folding"/>
    <property type="evidence" value="ECO:0007669"/>
    <property type="project" value="InterPro"/>
</dbReference>
<comment type="subcellular location">
    <subcellularLocation>
        <location evidence="1 10">Cytoplasm</location>
    </subcellularLocation>
</comment>
<evidence type="ECO:0000256" key="7">
    <source>
        <dbReference type="ARBA" id="ARBA00053401"/>
    </source>
</evidence>
<organism evidence="13 14">
    <name type="scientific">Crateriforma conspicua</name>
    <dbReference type="NCBI Taxonomy" id="2527996"/>
    <lineage>
        <taxon>Bacteria</taxon>
        <taxon>Pseudomonadati</taxon>
        <taxon>Planctomycetota</taxon>
        <taxon>Planctomycetia</taxon>
        <taxon>Planctomycetales</taxon>
        <taxon>Planctomycetaceae</taxon>
        <taxon>Crateriforma</taxon>
    </lineage>
</organism>
<dbReference type="Gene3D" id="2.30.22.10">
    <property type="entry name" value="Head domain of nucleotide exchange factor GrpE"/>
    <property type="match status" value="1"/>
</dbReference>
<keyword evidence="14" id="KW-1185">Reference proteome</keyword>
<dbReference type="HAMAP" id="MF_01151">
    <property type="entry name" value="GrpE"/>
    <property type="match status" value="1"/>
</dbReference>
<keyword evidence="6 10" id="KW-0143">Chaperone</keyword>
<evidence type="ECO:0000256" key="3">
    <source>
        <dbReference type="ARBA" id="ARBA00011738"/>
    </source>
</evidence>